<name>A0A2V1GY96_9GAMM</name>
<dbReference type="PRINTS" id="PR00410">
    <property type="entry name" value="PHEHYDRXLASE"/>
</dbReference>
<dbReference type="GO" id="GO:0016491">
    <property type="term" value="F:oxidoreductase activity"/>
    <property type="evidence" value="ECO:0007669"/>
    <property type="project" value="UniProtKB-KW"/>
</dbReference>
<dbReference type="RefSeq" id="WP_116687901.1">
    <property type="nucleotide sequence ID" value="NZ_CAWNYD010000006.1"/>
</dbReference>
<accession>A0A2V1GY96</accession>
<dbReference type="AlphaFoldDB" id="A0A2V1GY96"/>
<dbReference type="InterPro" id="IPR008333">
    <property type="entry name" value="Cbr1-like_FAD-bd_dom"/>
</dbReference>
<protein>
    <recommendedName>
        <fullName evidence="4">FAD-binding FR-type domain-containing protein</fullName>
    </recommendedName>
</protein>
<gene>
    <name evidence="5" type="ORF">DC094_14825</name>
</gene>
<dbReference type="InterPro" id="IPR050415">
    <property type="entry name" value="MRET"/>
</dbReference>
<dbReference type="Gene3D" id="2.40.30.10">
    <property type="entry name" value="Translation factors"/>
    <property type="match status" value="1"/>
</dbReference>
<feature type="domain" description="FAD-binding FR-type" evidence="4">
    <location>
        <begin position="5"/>
        <end position="106"/>
    </location>
</feature>
<dbReference type="PANTHER" id="PTHR47354">
    <property type="entry name" value="NADH OXIDOREDUCTASE HCR"/>
    <property type="match status" value="1"/>
</dbReference>
<organism evidence="5 6">
    <name type="scientific">Pelagibaculum spongiae</name>
    <dbReference type="NCBI Taxonomy" id="2080658"/>
    <lineage>
        <taxon>Bacteria</taxon>
        <taxon>Pseudomonadati</taxon>
        <taxon>Pseudomonadota</taxon>
        <taxon>Gammaproteobacteria</taxon>
        <taxon>Oceanospirillales</taxon>
        <taxon>Pelagibaculum</taxon>
    </lineage>
</organism>
<evidence type="ECO:0000313" key="5">
    <source>
        <dbReference type="EMBL" id="PVZ67705.1"/>
    </source>
</evidence>
<evidence type="ECO:0000256" key="1">
    <source>
        <dbReference type="ARBA" id="ARBA00023002"/>
    </source>
</evidence>
<dbReference type="InterPro" id="IPR039261">
    <property type="entry name" value="FNR_nucleotide-bd"/>
</dbReference>
<proteinExistence type="inferred from homology"/>
<evidence type="ECO:0000256" key="2">
    <source>
        <dbReference type="ARBA" id="ARBA00023223"/>
    </source>
</evidence>
<evidence type="ECO:0000256" key="3">
    <source>
        <dbReference type="ARBA" id="ARBA00038177"/>
    </source>
</evidence>
<evidence type="ECO:0000259" key="4">
    <source>
        <dbReference type="PROSITE" id="PS51384"/>
    </source>
</evidence>
<comment type="caution">
    <text evidence="5">The sequence shown here is derived from an EMBL/GenBank/DDBJ whole genome shotgun (WGS) entry which is preliminary data.</text>
</comment>
<dbReference type="Gene3D" id="3.40.50.80">
    <property type="entry name" value="Nucleotide-binding domain of ferredoxin-NADP reductase (FNR) module"/>
    <property type="match status" value="1"/>
</dbReference>
<dbReference type="CDD" id="cd06189">
    <property type="entry name" value="flavin_oxioreductase"/>
    <property type="match status" value="1"/>
</dbReference>
<reference evidence="5 6" key="1">
    <citation type="submission" date="2018-04" db="EMBL/GenBank/DDBJ databases">
        <title>Thalassorhabdus spongiae gen. nov., sp. nov., isolated from a marine sponge in South-West Iceland.</title>
        <authorList>
            <person name="Knobloch S."/>
            <person name="Daussin A."/>
            <person name="Johannsson R."/>
            <person name="Marteinsson V.T."/>
        </authorList>
    </citation>
    <scope>NUCLEOTIDE SEQUENCE [LARGE SCALE GENOMIC DNA]</scope>
    <source>
        <strain evidence="5 6">Hp12</strain>
    </source>
</reference>
<keyword evidence="2" id="KW-0455">Luminescence</keyword>
<dbReference type="PROSITE" id="PS51384">
    <property type="entry name" value="FAD_FR"/>
    <property type="match status" value="1"/>
</dbReference>
<dbReference type="InterPro" id="IPR001433">
    <property type="entry name" value="OxRdtase_FAD/NAD-bd"/>
</dbReference>
<dbReference type="InterPro" id="IPR017927">
    <property type="entry name" value="FAD-bd_FR_type"/>
</dbReference>
<dbReference type="GO" id="GO:0008218">
    <property type="term" value="P:bioluminescence"/>
    <property type="evidence" value="ECO:0007669"/>
    <property type="project" value="UniProtKB-KW"/>
</dbReference>
<dbReference type="SUPFAM" id="SSF52343">
    <property type="entry name" value="Ferredoxin reductase-like, C-terminal NADP-linked domain"/>
    <property type="match status" value="1"/>
</dbReference>
<dbReference type="PANTHER" id="PTHR47354:SF7">
    <property type="entry name" value="NAD(P)H-FLAVIN REDUCTASE"/>
    <property type="match status" value="1"/>
</dbReference>
<dbReference type="SUPFAM" id="SSF63380">
    <property type="entry name" value="Riboflavin synthase domain-like"/>
    <property type="match status" value="1"/>
</dbReference>
<dbReference type="EMBL" id="QDDL01000006">
    <property type="protein sequence ID" value="PVZ67705.1"/>
    <property type="molecule type" value="Genomic_DNA"/>
</dbReference>
<keyword evidence="6" id="KW-1185">Reference proteome</keyword>
<keyword evidence="1" id="KW-0560">Oxidoreductase</keyword>
<dbReference type="InterPro" id="IPR017938">
    <property type="entry name" value="Riboflavin_synthase-like_b-brl"/>
</dbReference>
<dbReference type="Proteomes" id="UP000244906">
    <property type="component" value="Unassembled WGS sequence"/>
</dbReference>
<dbReference type="OrthoDB" id="9806195at2"/>
<dbReference type="Pfam" id="PF00175">
    <property type="entry name" value="NAD_binding_1"/>
    <property type="match status" value="1"/>
</dbReference>
<comment type="similarity">
    <text evidence="3">Belongs to the Fre/LuxG FAD/NAD(P) flavoprotein oxidoreductase family.</text>
</comment>
<dbReference type="Pfam" id="PF00970">
    <property type="entry name" value="FAD_binding_6"/>
    <property type="match status" value="1"/>
</dbReference>
<sequence length="244" mass="27331">MSKNAQLCHYQVHSLKQLNSTLYIAQLSPANKQCALEFKAGQYLEFLFEDDSALPFSIANKPDSSGRLEMHIRCRAGSELPARLLSMLKSDLPIRLRGPYGQCLLSENADQPLLFVATGTGFSQIGALIEQALADNPNRPIKFYFGAEVPEDLYADAQANAWSQQYQQFCYVPVVSDALPEHAWQGRAGWVQQTIAEDFSQLAEYQSYLCGQPEMIIEMVKVLESKGAQRKDIFADALSWLKID</sequence>
<evidence type="ECO:0000313" key="6">
    <source>
        <dbReference type="Proteomes" id="UP000244906"/>
    </source>
</evidence>